<feature type="domain" description="PCI" evidence="9">
    <location>
        <begin position="339"/>
        <end position="523"/>
    </location>
</feature>
<feature type="compositionally biased region" description="Basic and acidic residues" evidence="8">
    <location>
        <begin position="904"/>
        <end position="920"/>
    </location>
</feature>
<dbReference type="Pfam" id="PF22591">
    <property type="entry name" value="eIF3a_PCI_TPR-like"/>
    <property type="match status" value="1"/>
</dbReference>
<dbReference type="EMBL" id="CAJVRC010000846">
    <property type="protein sequence ID" value="CAG8893249.1"/>
    <property type="molecule type" value="Genomic_DNA"/>
</dbReference>
<dbReference type="HAMAP" id="MF_03000">
    <property type="entry name" value="eIF3a"/>
    <property type="match status" value="1"/>
</dbReference>
<keyword evidence="3 7" id="KW-0396">Initiation factor</keyword>
<dbReference type="GO" id="GO:0001732">
    <property type="term" value="P:formation of cytoplasmic translation initiation complex"/>
    <property type="evidence" value="ECO:0007669"/>
    <property type="project" value="UniProtKB-UniRule"/>
</dbReference>
<reference evidence="10" key="1">
    <citation type="submission" date="2021-07" db="EMBL/GenBank/DDBJ databases">
        <authorList>
            <person name="Branca A.L. A."/>
        </authorList>
    </citation>
    <scope>NUCLEOTIDE SEQUENCE</scope>
</reference>
<dbReference type="AlphaFoldDB" id="A0A9W4P124"/>
<proteinExistence type="inferred from homology"/>
<dbReference type="GO" id="GO:0016282">
    <property type="term" value="C:eukaryotic 43S preinitiation complex"/>
    <property type="evidence" value="ECO:0007669"/>
    <property type="project" value="UniProtKB-UniRule"/>
</dbReference>
<sequence>MPPPPHIKPENVLKRAQELIAVGQAPAALTVLHEHVTSKRTRSSPIASLEPVMLLFVELSVDLRKGKAAKDGLYQYKNIAQNTNVGTIEIVLKKFIELAEQKVTEAQAKADEIQSTLESAAPSSNIEDLEAIETPETILLATVSGEQSRDRTDRAVVTPWLKFLWETYRTVLEILKNNARLEIMYQSTALQAFKFCQKYARKTEFRRLCELLRNHVQNAAKYSSQMHAINLSDADTLQRHLDTRFQQLNVAVELELWQEAFRSIEDIHTLLNLSKRPAKNIMMANYYEKLARIFLVSENYLFHAAAYNRYYNLLRLSSVALASGQSSKKENPSVTELEMTKAASFVLLSALSIPVISTSRSRGALVDVDEARKNKNTRLTNLLGMATSPTRNVLFRDALNKGLLRRVRPEIRELYNILEVDFHPLSICKKITPILKQIGADPEMEKYVVPLQQVILTRLFQQLSQVYESVELKFVYELAQFPAPFQITPAMIEKFIMNGCKKGDLAIRVDHISGVLTFDSDVFSSSKATHAGSGAGSAESEVGSVQRLQHTPAEIARFQVARLAKTLHVACMYVDPSYNQARLQAKQTAQARAIAGATQEHEETLARRVLIDKKKEAATDALQRKQREEETRKRVRAQQLQDAEKQRLADEQRDRELKRIKDEQDRIRQEELKKQLEELKTGVKGIDVSEIDLDELDANRLRAMKLAQLEKEKNELNDRIRTTAKRIDHLERAFRREELKHISADYDAQKKLDRELYEKQVAEEVRESKEKHAEAVALKHRLGRLVPAFSDFRREVSEKRHEEFEKRRKAAEREFEAKKKQRVKEVQERRRREKQEREEEEARRREEQERAAREEQERVAREEERRRVLAEEKAKREEERASVFPCFGFISNFDTNLPCSKMDEVAQKQAQREAEAEARRAARKGGFEQPLERTAPRLNIAPRTAAPSSWRERQAAKEAGGAPAEPTREPVRAPVREEPAPLRKGGYVPPHLRAGAAASAGSAPPPPAPREPREPREALPREAPTERWAPRQPRESPQSPAPASESKPAAGGKWVPKWKQQQ</sequence>
<feature type="compositionally biased region" description="Basic and acidic residues" evidence="8">
    <location>
        <begin position="642"/>
        <end position="652"/>
    </location>
</feature>
<comment type="function">
    <text evidence="7">RNA-binding component of the eukaryotic translation initiation factor 3 (eIF-3) complex, which is involved in protein synthesis of a specialized repertoire of mRNAs and, together with other initiation factors, stimulates binding of mRNA and methionyl-tRNAi to the 40S ribosome. The eIF-3 complex specifically targets and initiates translation of a subset of mRNAs involved in cell proliferation.</text>
</comment>
<evidence type="ECO:0000256" key="7">
    <source>
        <dbReference type="HAMAP-Rule" id="MF_03000"/>
    </source>
</evidence>
<evidence type="ECO:0000256" key="1">
    <source>
        <dbReference type="ARBA" id="ARBA00004496"/>
    </source>
</evidence>
<comment type="caution">
    <text evidence="10">The sequence shown here is derived from an EMBL/GenBank/DDBJ whole genome shotgun (WGS) entry which is preliminary data.</text>
</comment>
<organism evidence="10 11">
    <name type="scientific">Penicillium egyptiacum</name>
    <dbReference type="NCBI Taxonomy" id="1303716"/>
    <lineage>
        <taxon>Eukaryota</taxon>
        <taxon>Fungi</taxon>
        <taxon>Dikarya</taxon>
        <taxon>Ascomycota</taxon>
        <taxon>Pezizomycotina</taxon>
        <taxon>Eurotiomycetes</taxon>
        <taxon>Eurotiomycetidae</taxon>
        <taxon>Eurotiales</taxon>
        <taxon>Aspergillaceae</taxon>
        <taxon>Penicillium</taxon>
    </lineage>
</organism>
<feature type="region of interest" description="Disordered" evidence="8">
    <location>
        <begin position="816"/>
        <end position="879"/>
    </location>
</feature>
<dbReference type="Gene3D" id="1.25.40.860">
    <property type="match status" value="2"/>
</dbReference>
<feature type="region of interest" description="Disordered" evidence="8">
    <location>
        <begin position="904"/>
        <end position="1062"/>
    </location>
</feature>
<feature type="compositionally biased region" description="Low complexity" evidence="8">
    <location>
        <begin position="992"/>
        <end position="1002"/>
    </location>
</feature>
<dbReference type="Gene3D" id="4.10.860.10">
    <property type="entry name" value="UVR domain"/>
    <property type="match status" value="1"/>
</dbReference>
<dbReference type="SMART" id="SM00088">
    <property type="entry name" value="PINT"/>
    <property type="match status" value="1"/>
</dbReference>
<protein>
    <recommendedName>
        <fullName evidence="7">Eukaryotic translation initiation factor 3 subunit A</fullName>
        <shortName evidence="7">eIF3a</shortName>
    </recommendedName>
    <alternativeName>
        <fullName evidence="7">Eukaryotic translation initiation factor 3 110 kDa subunit homolog</fullName>
        <shortName evidence="7">eIF3 p110</shortName>
    </alternativeName>
    <alternativeName>
        <fullName evidence="7">Translation initiation factor eIF3, p110 subunit homolog</fullName>
    </alternativeName>
</protein>
<dbReference type="OrthoDB" id="18884at2759"/>
<gene>
    <name evidence="7" type="primary">TIF32</name>
    <name evidence="10" type="ORF">PEGY_LOCUS3439</name>
</gene>
<comment type="subunit">
    <text evidence="7">Component of the eukaryotic translation initiation factor 3 (eIF-3) complex.</text>
</comment>
<dbReference type="GO" id="GO:0043614">
    <property type="term" value="C:multi-eIF complex"/>
    <property type="evidence" value="ECO:0007669"/>
    <property type="project" value="TreeGrafter"/>
</dbReference>
<dbReference type="GO" id="GO:0002188">
    <property type="term" value="P:translation reinitiation"/>
    <property type="evidence" value="ECO:0007669"/>
    <property type="project" value="TreeGrafter"/>
</dbReference>
<feature type="compositionally biased region" description="Basic and acidic residues" evidence="8">
    <location>
        <begin position="966"/>
        <end position="981"/>
    </location>
</feature>
<evidence type="ECO:0000313" key="10">
    <source>
        <dbReference type="EMBL" id="CAG8893249.1"/>
    </source>
</evidence>
<dbReference type="Proteomes" id="UP001154252">
    <property type="component" value="Unassembled WGS sequence"/>
</dbReference>
<dbReference type="GO" id="GO:0071541">
    <property type="term" value="C:eukaryotic translation initiation factor 3 complex, eIF3m"/>
    <property type="evidence" value="ECO:0007669"/>
    <property type="project" value="TreeGrafter"/>
</dbReference>
<evidence type="ECO:0000313" key="11">
    <source>
        <dbReference type="Proteomes" id="UP001154252"/>
    </source>
</evidence>
<dbReference type="PANTHER" id="PTHR14005:SF0">
    <property type="entry name" value="EUKARYOTIC TRANSLATION INITIATION FACTOR 3 SUBUNIT A"/>
    <property type="match status" value="1"/>
</dbReference>
<accession>A0A9W4P124</accession>
<evidence type="ECO:0000256" key="2">
    <source>
        <dbReference type="ARBA" id="ARBA00022490"/>
    </source>
</evidence>
<dbReference type="GO" id="GO:0003743">
    <property type="term" value="F:translation initiation factor activity"/>
    <property type="evidence" value="ECO:0007669"/>
    <property type="project" value="UniProtKB-UniRule"/>
</dbReference>
<keyword evidence="6" id="KW-0175">Coiled coil</keyword>
<comment type="subcellular location">
    <subcellularLocation>
        <location evidence="1 7">Cytoplasm</location>
    </subcellularLocation>
</comment>
<dbReference type="PROSITE" id="PS50250">
    <property type="entry name" value="PCI"/>
    <property type="match status" value="1"/>
</dbReference>
<keyword evidence="5 7" id="KW-0648">Protein biosynthesis</keyword>
<dbReference type="FunFam" id="4.10.860.10:FF:000001">
    <property type="entry name" value="Eukaryotic translation initiation factor 3 subunit A"/>
    <property type="match status" value="1"/>
</dbReference>
<keyword evidence="4 7" id="KW-0694">RNA-binding</keyword>
<evidence type="ECO:0000256" key="3">
    <source>
        <dbReference type="ARBA" id="ARBA00022540"/>
    </source>
</evidence>
<dbReference type="GO" id="GO:0003729">
    <property type="term" value="F:mRNA binding"/>
    <property type="evidence" value="ECO:0007669"/>
    <property type="project" value="TreeGrafter"/>
</dbReference>
<dbReference type="InterPro" id="IPR000717">
    <property type="entry name" value="PCI_dom"/>
</dbReference>
<evidence type="ECO:0000256" key="6">
    <source>
        <dbReference type="ARBA" id="ARBA00023054"/>
    </source>
</evidence>
<name>A0A9W4P124_9EURO</name>
<keyword evidence="11" id="KW-1185">Reference proteome</keyword>
<feature type="compositionally biased region" description="Basic and acidic residues" evidence="8">
    <location>
        <begin position="620"/>
        <end position="632"/>
    </location>
</feature>
<keyword evidence="2 7" id="KW-0963">Cytoplasm</keyword>
<dbReference type="Pfam" id="PF01399">
    <property type="entry name" value="PCI"/>
    <property type="match status" value="1"/>
</dbReference>
<evidence type="ECO:0000256" key="5">
    <source>
        <dbReference type="ARBA" id="ARBA00022917"/>
    </source>
</evidence>
<dbReference type="InterPro" id="IPR027512">
    <property type="entry name" value="EIF3A"/>
</dbReference>
<feature type="region of interest" description="Disordered" evidence="8">
    <location>
        <begin position="620"/>
        <end position="652"/>
    </location>
</feature>
<evidence type="ECO:0000256" key="4">
    <source>
        <dbReference type="ARBA" id="ARBA00022884"/>
    </source>
</evidence>
<dbReference type="InterPro" id="IPR054711">
    <property type="entry name" value="eIF3a_PCI_TPR-like"/>
</dbReference>
<comment type="similarity">
    <text evidence="7">Belongs to the eIF-3 subunit A family.</text>
</comment>
<feature type="compositionally biased region" description="Low complexity" evidence="8">
    <location>
        <begin position="1035"/>
        <end position="1050"/>
    </location>
</feature>
<evidence type="ECO:0000256" key="8">
    <source>
        <dbReference type="SAM" id="MobiDB-lite"/>
    </source>
</evidence>
<dbReference type="PANTHER" id="PTHR14005">
    <property type="entry name" value="EUKARYOTIC TRANSLATION INITIATION FACTOR 3, THETA SUBUNIT"/>
    <property type="match status" value="1"/>
</dbReference>
<evidence type="ECO:0000259" key="9">
    <source>
        <dbReference type="PROSITE" id="PS50250"/>
    </source>
</evidence>
<dbReference type="GO" id="GO:0033290">
    <property type="term" value="C:eukaryotic 48S preinitiation complex"/>
    <property type="evidence" value="ECO:0007669"/>
    <property type="project" value="UniProtKB-UniRule"/>
</dbReference>
<dbReference type="FunFam" id="1.25.40.860:FF:000003">
    <property type="entry name" value="Eukaryotic translation initiation factor 3 subunit A"/>
    <property type="match status" value="1"/>
</dbReference>
<dbReference type="GO" id="GO:0071540">
    <property type="term" value="C:eukaryotic translation initiation factor 3 complex, eIF3e"/>
    <property type="evidence" value="ECO:0007669"/>
    <property type="project" value="TreeGrafter"/>
</dbReference>
<feature type="compositionally biased region" description="Basic and acidic residues" evidence="8">
    <location>
        <begin position="1010"/>
        <end position="1034"/>
    </location>
</feature>